<dbReference type="OrthoDB" id="1110960at2759"/>
<dbReference type="EMBL" id="CACVBM020001265">
    <property type="protein sequence ID" value="CAA7042288.1"/>
    <property type="molecule type" value="Genomic_DNA"/>
</dbReference>
<proteinExistence type="predicted"/>
<accession>A0A6D2JYQ8</accession>
<name>A0A6D2JYQ8_9BRAS</name>
<evidence type="ECO:0008006" key="3">
    <source>
        <dbReference type="Google" id="ProtNLM"/>
    </source>
</evidence>
<evidence type="ECO:0000313" key="1">
    <source>
        <dbReference type="EMBL" id="CAA7042288.1"/>
    </source>
</evidence>
<dbReference type="AlphaFoldDB" id="A0A6D2JYQ8"/>
<dbReference type="SUPFAM" id="SSF52540">
    <property type="entry name" value="P-loop containing nucleoside triphosphate hydrolases"/>
    <property type="match status" value="1"/>
</dbReference>
<organism evidence="1 2">
    <name type="scientific">Microthlaspi erraticum</name>
    <dbReference type="NCBI Taxonomy" id="1685480"/>
    <lineage>
        <taxon>Eukaryota</taxon>
        <taxon>Viridiplantae</taxon>
        <taxon>Streptophyta</taxon>
        <taxon>Embryophyta</taxon>
        <taxon>Tracheophyta</taxon>
        <taxon>Spermatophyta</taxon>
        <taxon>Magnoliopsida</taxon>
        <taxon>eudicotyledons</taxon>
        <taxon>Gunneridae</taxon>
        <taxon>Pentapetalae</taxon>
        <taxon>rosids</taxon>
        <taxon>malvids</taxon>
        <taxon>Brassicales</taxon>
        <taxon>Brassicaceae</taxon>
        <taxon>Coluteocarpeae</taxon>
        <taxon>Microthlaspi</taxon>
    </lineage>
</organism>
<sequence>MVGLQSSLEKSEVFVMPERDDDVKMIGIWGPAGIEALEMLCLSAFKQRSVPDGFEEVARKVAELCGNLPLGFLLWVHLCVGRARNEWEVQISRIESSLDRKLRTY</sequence>
<comment type="caution">
    <text evidence="1">The sequence shown here is derived from an EMBL/GenBank/DDBJ whole genome shotgun (WGS) entry which is preliminary data.</text>
</comment>
<dbReference type="Proteomes" id="UP000467841">
    <property type="component" value="Unassembled WGS sequence"/>
</dbReference>
<dbReference type="InterPro" id="IPR027417">
    <property type="entry name" value="P-loop_NTPase"/>
</dbReference>
<evidence type="ECO:0000313" key="2">
    <source>
        <dbReference type="Proteomes" id="UP000467841"/>
    </source>
</evidence>
<protein>
    <recommendedName>
        <fullName evidence="3">NB-ARC domain-containing protein</fullName>
    </recommendedName>
</protein>
<gene>
    <name evidence="1" type="ORF">MERR_LOCUS29523</name>
</gene>
<keyword evidence="2" id="KW-1185">Reference proteome</keyword>
<reference evidence="1" key="1">
    <citation type="submission" date="2020-01" db="EMBL/GenBank/DDBJ databases">
        <authorList>
            <person name="Mishra B."/>
        </authorList>
    </citation>
    <scope>NUCLEOTIDE SEQUENCE [LARGE SCALE GENOMIC DNA]</scope>
</reference>